<comment type="caution">
    <text evidence="7">The sequence shown here is derived from an EMBL/GenBank/DDBJ whole genome shotgun (WGS) entry which is preliminary data.</text>
</comment>
<dbReference type="EMBL" id="JBCHKQ010000003">
    <property type="protein sequence ID" value="MEM5948280.1"/>
    <property type="molecule type" value="Genomic_DNA"/>
</dbReference>
<name>A0ABU9UE93_9SPIR</name>
<dbReference type="InterPro" id="IPR008929">
    <property type="entry name" value="Chondroitin_lyas"/>
</dbReference>
<evidence type="ECO:0000259" key="5">
    <source>
        <dbReference type="Pfam" id="PF05426"/>
    </source>
</evidence>
<feature type="domain" description="Heparinase II/III-like C-terminal" evidence="6">
    <location>
        <begin position="393"/>
        <end position="521"/>
    </location>
</feature>
<dbReference type="Pfam" id="PF05426">
    <property type="entry name" value="Alginate_lyase"/>
    <property type="match status" value="1"/>
</dbReference>
<evidence type="ECO:0000256" key="4">
    <source>
        <dbReference type="ARBA" id="ARBA00023239"/>
    </source>
</evidence>
<keyword evidence="4" id="KW-0456">Lyase</keyword>
<keyword evidence="3" id="KW-0574">Periplasm</keyword>
<sequence>MKLFGHLNWDYITDISSRDSWRKAILDNFRSRCESLLLQNLDVPSSPGGWMHQYICPEDGNPLVYTQEASNPYSCPQGHLVDAPELGSAWLALRHRELADVARDLALGGYVYSDKRFSRAALSVLMAYAEKYATFDSGSNAPSWMLKGKVFHQALTEALWSVSIIYAFDLLQSAMSDSEKSFLEKRLLEPIAATLAEAHDKLISQNKVESNYTAWLIAVLGCLGFLLGNDELVSRAIDGPGGFRRHLDMAVLSDGFEYEGSLYYHNFVVLAYCILAEASLSNGIDLYSVYGTGSQNIEKMWDATASVFYPDGSYPALNDGAYWIDGGYWKGSLLDMELTYVYEIASSRTGKSRYYWLLDRLYRRRKINRCEYWAVLYATSDIAESESSFPSIEVFKDSGIGVLRDKENTQVATLVFGVDGGSHTHHDRLALYLWPWSLDPGTPPYGWHGRQHWYKHSVAHNAIVIDGESQRIPTKRPKLSYDGNSITVSSDDLYDGVFIERRVALADLGIKDSVFVSADKERVVEWIFYSDGEWDLSHFTTLDEPITISDEYPASFMSKIADGLSGMQLETKVFYEERVYNISINATKTFSSFLVASPGLAASPSKPRKALVLRFDTSDVRIDTLFAGGRLHG</sequence>
<keyword evidence="8" id="KW-1185">Reference proteome</keyword>
<keyword evidence="2" id="KW-0732">Signal</keyword>
<evidence type="ECO:0000313" key="7">
    <source>
        <dbReference type="EMBL" id="MEM5948280.1"/>
    </source>
</evidence>
<gene>
    <name evidence="7" type="ORF">WKV44_06965</name>
</gene>
<evidence type="ECO:0000313" key="8">
    <source>
        <dbReference type="Proteomes" id="UP001466331"/>
    </source>
</evidence>
<evidence type="ECO:0000256" key="3">
    <source>
        <dbReference type="ARBA" id="ARBA00022764"/>
    </source>
</evidence>
<reference evidence="7 8" key="1">
    <citation type="submission" date="2024-03" db="EMBL/GenBank/DDBJ databases">
        <title>Ignisphaera cupida sp. nov., a hyperthermophilic hydrolytic archaeon from a hot spring of Kamchatka, and proposal of Ignisphaeraceae fam. nov.</title>
        <authorList>
            <person name="Podosokorskaya O.A."/>
            <person name="Elcheninov A.G."/>
            <person name="Maltseva A.I."/>
            <person name="Zayulina K.S."/>
            <person name="Novikov A."/>
            <person name="Merkel A.Y."/>
        </authorList>
    </citation>
    <scope>NUCLEOTIDE SEQUENCE [LARGE SCALE GENOMIC DNA]</scope>
    <source>
        <strain evidence="7 8">38H-sp</strain>
    </source>
</reference>
<evidence type="ECO:0000259" key="6">
    <source>
        <dbReference type="Pfam" id="PF07940"/>
    </source>
</evidence>
<evidence type="ECO:0000256" key="2">
    <source>
        <dbReference type="ARBA" id="ARBA00022729"/>
    </source>
</evidence>
<dbReference type="Gene3D" id="1.50.10.100">
    <property type="entry name" value="Chondroitin AC/alginate lyase"/>
    <property type="match status" value="1"/>
</dbReference>
<feature type="domain" description="Alginate lyase" evidence="5">
    <location>
        <begin position="97"/>
        <end position="305"/>
    </location>
</feature>
<protein>
    <submittedName>
        <fullName evidence="7">Heparinase II/III family protein</fullName>
    </submittedName>
</protein>
<organism evidence="7 8">
    <name type="scientific">Rarispira pelagica</name>
    <dbReference type="NCBI Taxonomy" id="3141764"/>
    <lineage>
        <taxon>Bacteria</taxon>
        <taxon>Pseudomonadati</taxon>
        <taxon>Spirochaetota</taxon>
        <taxon>Spirochaetia</taxon>
        <taxon>Winmispirales</taxon>
        <taxon>Winmispiraceae</taxon>
        <taxon>Rarispira</taxon>
    </lineage>
</organism>
<accession>A0ABU9UE93</accession>
<dbReference type="Pfam" id="PF07940">
    <property type="entry name" value="Hepar_II_III_C"/>
    <property type="match status" value="1"/>
</dbReference>
<dbReference type="PANTHER" id="PTHR39210:SF1">
    <property type="entry name" value="HEPARIN-SULFATE LYASE"/>
    <property type="match status" value="1"/>
</dbReference>
<dbReference type="SUPFAM" id="SSF48230">
    <property type="entry name" value="Chondroitin AC/alginate lyase"/>
    <property type="match status" value="1"/>
</dbReference>
<dbReference type="InterPro" id="IPR008397">
    <property type="entry name" value="Alginate_lyase_dom"/>
</dbReference>
<dbReference type="RefSeq" id="WP_420069733.1">
    <property type="nucleotide sequence ID" value="NZ_JBCHKQ010000003.1"/>
</dbReference>
<dbReference type="InterPro" id="IPR012480">
    <property type="entry name" value="Hepar_II_III_C"/>
</dbReference>
<dbReference type="PANTHER" id="PTHR39210">
    <property type="entry name" value="HEPARIN-SULFATE LYASE"/>
    <property type="match status" value="1"/>
</dbReference>
<proteinExistence type="predicted"/>
<dbReference type="Gene3D" id="2.70.98.70">
    <property type="match status" value="1"/>
</dbReference>
<comment type="subcellular location">
    <subcellularLocation>
        <location evidence="1">Periplasm</location>
    </subcellularLocation>
</comment>
<evidence type="ECO:0000256" key="1">
    <source>
        <dbReference type="ARBA" id="ARBA00004418"/>
    </source>
</evidence>
<dbReference type="Proteomes" id="UP001466331">
    <property type="component" value="Unassembled WGS sequence"/>
</dbReference>